<reference evidence="2 3" key="1">
    <citation type="submission" date="2016-11" db="EMBL/GenBank/DDBJ databases">
        <title>Biological and genomic characterization of a historic collection of therapeutic Escherichia coli bacteriophage.</title>
        <authorList>
            <person name="Baig A."/>
            <person name="Colom J."/>
            <person name="Atterbury R."/>
            <person name="Barrow P."/>
        </authorList>
    </citation>
    <scope>NUCLEOTIDE SEQUENCE [LARGE SCALE GENOMIC DNA]</scope>
</reference>
<keyword evidence="1" id="KW-0472">Membrane</keyword>
<sequence>MQASFIILGVILFMVVFWAFSGIDPDCDGNYD</sequence>
<gene>
    <name evidence="2" type="ORF">B_17</name>
</gene>
<dbReference type="EMBL" id="KY295891">
    <property type="protein sequence ID" value="AQN31601.1"/>
    <property type="molecule type" value="Genomic_DNA"/>
</dbReference>
<name>A0A1Q1PUB0_9CAUD</name>
<keyword evidence="1" id="KW-0812">Transmembrane</keyword>
<proteinExistence type="predicted"/>
<organism evidence="2 3">
    <name type="scientific">Escherichia phage vB_EcoP_B</name>
    <dbReference type="NCBI Taxonomy" id="1933107"/>
    <lineage>
        <taxon>Viruses</taxon>
        <taxon>Duplodnaviria</taxon>
        <taxon>Heunggongvirae</taxon>
        <taxon>Uroviricota</taxon>
        <taxon>Caudoviricetes</taxon>
        <taxon>Autographivirales</taxon>
        <taxon>Autosignataviridae</taxon>
        <taxon>Molineuxvirinae</taxon>
        <taxon>Vectrevirus</taxon>
        <taxon>Vectrevirus bee</taxon>
    </lineage>
</organism>
<protein>
    <submittedName>
        <fullName evidence="2">Uncharacterized protein</fullName>
    </submittedName>
</protein>
<evidence type="ECO:0000313" key="3">
    <source>
        <dbReference type="Proteomes" id="UP000226369"/>
    </source>
</evidence>
<evidence type="ECO:0000313" key="2">
    <source>
        <dbReference type="EMBL" id="AQN31601.1"/>
    </source>
</evidence>
<accession>A0A1Q1PUB0</accession>
<keyword evidence="3" id="KW-1185">Reference proteome</keyword>
<dbReference type="Proteomes" id="UP000226369">
    <property type="component" value="Segment"/>
</dbReference>
<keyword evidence="1" id="KW-1133">Transmembrane helix</keyword>
<evidence type="ECO:0000256" key="1">
    <source>
        <dbReference type="SAM" id="Phobius"/>
    </source>
</evidence>
<feature type="transmembrane region" description="Helical" evidence="1">
    <location>
        <begin position="5"/>
        <end position="23"/>
    </location>
</feature>